<feature type="transmembrane region" description="Helical" evidence="1">
    <location>
        <begin position="61"/>
        <end position="78"/>
    </location>
</feature>
<comment type="caution">
    <text evidence="2">The sequence shown here is derived from an EMBL/GenBank/DDBJ whole genome shotgun (WGS) entry which is preliminary data.</text>
</comment>
<protein>
    <submittedName>
        <fullName evidence="2">Uncharacterized protein</fullName>
    </submittedName>
</protein>
<organism evidence="2 3">
    <name type="scientific">Winogradskya humida</name>
    <dbReference type="NCBI Taxonomy" id="113566"/>
    <lineage>
        <taxon>Bacteria</taxon>
        <taxon>Bacillati</taxon>
        <taxon>Actinomycetota</taxon>
        <taxon>Actinomycetes</taxon>
        <taxon>Micromonosporales</taxon>
        <taxon>Micromonosporaceae</taxon>
        <taxon>Winogradskya</taxon>
    </lineage>
</organism>
<name>A0ABQ3ZPB5_9ACTN</name>
<accession>A0ABQ3ZPB5</accession>
<evidence type="ECO:0000256" key="1">
    <source>
        <dbReference type="SAM" id="Phobius"/>
    </source>
</evidence>
<sequence length="159" mass="17964">MPEWLSISVRFIFSWVILMPIAVIAGGKLLGQLFKLDGQDDDSFRIRVPPVLKFSAKKEEVLLGVALFIIDLFLVGAFFGEDTYLLFKREFGVDPGQFNSICTFSSFLSVLVSTTILLVSKGFGQLRRIRPDPVIKEHEELIEQLRKDDPQKNAGSRND</sequence>
<dbReference type="Proteomes" id="UP000603200">
    <property type="component" value="Unassembled WGS sequence"/>
</dbReference>
<dbReference type="EMBL" id="BOMN01000041">
    <property type="protein sequence ID" value="GIE20433.1"/>
    <property type="molecule type" value="Genomic_DNA"/>
</dbReference>
<gene>
    <name evidence="2" type="ORF">Ahu01nite_035350</name>
</gene>
<reference evidence="2 3" key="1">
    <citation type="submission" date="2021-01" db="EMBL/GenBank/DDBJ databases">
        <title>Whole genome shotgun sequence of Actinoplanes humidus NBRC 14915.</title>
        <authorList>
            <person name="Komaki H."/>
            <person name="Tamura T."/>
        </authorList>
    </citation>
    <scope>NUCLEOTIDE SEQUENCE [LARGE SCALE GENOMIC DNA]</scope>
    <source>
        <strain evidence="2 3">NBRC 14915</strain>
    </source>
</reference>
<evidence type="ECO:0000313" key="2">
    <source>
        <dbReference type="EMBL" id="GIE20433.1"/>
    </source>
</evidence>
<keyword evidence="3" id="KW-1185">Reference proteome</keyword>
<feature type="transmembrane region" description="Helical" evidence="1">
    <location>
        <begin position="98"/>
        <end position="120"/>
    </location>
</feature>
<keyword evidence="1" id="KW-1133">Transmembrane helix</keyword>
<keyword evidence="1" id="KW-0812">Transmembrane</keyword>
<evidence type="ECO:0000313" key="3">
    <source>
        <dbReference type="Proteomes" id="UP000603200"/>
    </source>
</evidence>
<feature type="transmembrane region" description="Helical" evidence="1">
    <location>
        <begin position="12"/>
        <end position="30"/>
    </location>
</feature>
<proteinExistence type="predicted"/>
<keyword evidence="1" id="KW-0472">Membrane</keyword>